<dbReference type="EMBL" id="RQGT01000023">
    <property type="protein sequence ID" value="TGM20350.1"/>
    <property type="molecule type" value="Genomic_DNA"/>
</dbReference>
<comment type="caution">
    <text evidence="2">The sequence shown here is derived from an EMBL/GenBank/DDBJ whole genome shotgun (WGS) entry which is preliminary data.</text>
</comment>
<accession>A0ABY2NBH0</accession>
<keyword evidence="1" id="KW-0732">Signal</keyword>
<reference evidence="3" key="1">
    <citation type="journal article" date="2019" name="PLoS Negl. Trop. Dis.">
        <title>Revisiting the worldwide diversity of Leptospira species in the environment.</title>
        <authorList>
            <person name="Vincent A.T."/>
            <person name="Schiettekatte O."/>
            <person name="Bourhy P."/>
            <person name="Veyrier F.J."/>
            <person name="Picardeau M."/>
        </authorList>
    </citation>
    <scope>NUCLEOTIDE SEQUENCE [LARGE SCALE GENOMIC DNA]</scope>
    <source>
        <strain evidence="3">201702407</strain>
    </source>
</reference>
<sequence length="163" mass="17866">MKKLAILALVTSLMISMTTNCTSTQGTNGISGAKLSSFLDIRALSRKDYKVIGSVKGEASYTRTRYVLPLYPFVTYNFGTPGFTAKKDSGSISGYPIFPTPTSPLDYAKDQAIYNALEKLDGADAILQPRFKTKCEEFNFPVFYNEEKCTVNVIGKAISINEG</sequence>
<dbReference type="RefSeq" id="WP_135684078.1">
    <property type="nucleotide sequence ID" value="NZ_RQEQ01000073.1"/>
</dbReference>
<evidence type="ECO:0000256" key="1">
    <source>
        <dbReference type="SAM" id="SignalP"/>
    </source>
</evidence>
<evidence type="ECO:0000313" key="2">
    <source>
        <dbReference type="EMBL" id="TGM20350.1"/>
    </source>
</evidence>
<dbReference type="Proteomes" id="UP000297422">
    <property type="component" value="Unassembled WGS sequence"/>
</dbReference>
<evidence type="ECO:0008006" key="4">
    <source>
        <dbReference type="Google" id="ProtNLM"/>
    </source>
</evidence>
<feature type="signal peptide" evidence="1">
    <location>
        <begin position="1"/>
        <end position="21"/>
    </location>
</feature>
<keyword evidence="3" id="KW-1185">Reference proteome</keyword>
<gene>
    <name evidence="2" type="ORF">EHQ90_03365</name>
</gene>
<protein>
    <recommendedName>
        <fullName evidence="4">Lipoprotein</fullName>
    </recommendedName>
</protein>
<evidence type="ECO:0000313" key="3">
    <source>
        <dbReference type="Proteomes" id="UP000297422"/>
    </source>
</evidence>
<proteinExistence type="predicted"/>
<organism evidence="2 3">
    <name type="scientific">Leptospira stimsonii</name>
    <dbReference type="NCBI Taxonomy" id="2202203"/>
    <lineage>
        <taxon>Bacteria</taxon>
        <taxon>Pseudomonadati</taxon>
        <taxon>Spirochaetota</taxon>
        <taxon>Spirochaetia</taxon>
        <taxon>Leptospirales</taxon>
        <taxon>Leptospiraceae</taxon>
        <taxon>Leptospira</taxon>
    </lineage>
</organism>
<feature type="chain" id="PRO_5046918095" description="Lipoprotein" evidence="1">
    <location>
        <begin position="22"/>
        <end position="163"/>
    </location>
</feature>
<name>A0ABY2NBH0_9LEPT</name>